<dbReference type="RefSeq" id="WP_110283526.1">
    <property type="nucleotide sequence ID" value="NZ_JAKVPY010000005.1"/>
</dbReference>
<keyword evidence="2" id="KW-1185">Reference proteome</keyword>
<organism evidence="1 2">
    <name type="scientific">Halomonas flagellata</name>
    <dbReference type="NCBI Taxonomy" id="2920385"/>
    <lineage>
        <taxon>Bacteria</taxon>
        <taxon>Pseudomonadati</taxon>
        <taxon>Pseudomonadota</taxon>
        <taxon>Gammaproteobacteria</taxon>
        <taxon>Oceanospirillales</taxon>
        <taxon>Halomonadaceae</taxon>
        <taxon>Halomonas</taxon>
    </lineage>
</organism>
<name>A0ABS9RRQ7_9GAMM</name>
<evidence type="ECO:0000313" key="1">
    <source>
        <dbReference type="EMBL" id="MCH4562538.1"/>
    </source>
</evidence>
<dbReference type="EMBL" id="JAKVPY010000005">
    <property type="protein sequence ID" value="MCH4562538.1"/>
    <property type="molecule type" value="Genomic_DNA"/>
</dbReference>
<sequence>MALFRDKVMILVSAAGDDWRLRYIMGDAARFRPGDVTASGLPGAVVAGIPSVDTSVSPILTCIRKPRSS</sequence>
<gene>
    <name evidence="1" type="ORF">MKP05_05230</name>
</gene>
<protein>
    <submittedName>
        <fullName evidence="1">Uncharacterized protein</fullName>
    </submittedName>
</protein>
<proteinExistence type="predicted"/>
<comment type="caution">
    <text evidence="1">The sequence shown here is derived from an EMBL/GenBank/DDBJ whole genome shotgun (WGS) entry which is preliminary data.</text>
</comment>
<dbReference type="Proteomes" id="UP001202117">
    <property type="component" value="Unassembled WGS sequence"/>
</dbReference>
<reference evidence="1 2" key="1">
    <citation type="submission" date="2022-02" db="EMBL/GenBank/DDBJ databases">
        <title>Halomonas fukangensis sp. nov., a halophilic bacterium isolated from a bulk soil of Kalidium foliatum at Fukang.</title>
        <authorList>
            <person name="Huang Y."/>
        </authorList>
    </citation>
    <scope>NUCLEOTIDE SEQUENCE [LARGE SCALE GENOMIC DNA]</scope>
    <source>
        <strain evidence="1 2">EGI 63088</strain>
    </source>
</reference>
<evidence type="ECO:0000313" key="2">
    <source>
        <dbReference type="Proteomes" id="UP001202117"/>
    </source>
</evidence>
<accession>A0ABS9RRQ7</accession>